<organism evidence="2 3">
    <name type="scientific">Paraflavitalea soli</name>
    <dbReference type="NCBI Taxonomy" id="2315862"/>
    <lineage>
        <taxon>Bacteria</taxon>
        <taxon>Pseudomonadati</taxon>
        <taxon>Bacteroidota</taxon>
        <taxon>Chitinophagia</taxon>
        <taxon>Chitinophagales</taxon>
        <taxon>Chitinophagaceae</taxon>
        <taxon>Paraflavitalea</taxon>
    </lineage>
</organism>
<feature type="chain" id="PRO_5017796795" description="Secreted protein" evidence="1">
    <location>
        <begin position="23"/>
        <end position="87"/>
    </location>
</feature>
<dbReference type="InterPro" id="IPR045391">
    <property type="entry name" value="DUF6520"/>
</dbReference>
<dbReference type="Proteomes" id="UP000263900">
    <property type="component" value="Chromosome"/>
</dbReference>
<name>A0A3B7MWM7_9BACT</name>
<evidence type="ECO:0000256" key="1">
    <source>
        <dbReference type="SAM" id="SignalP"/>
    </source>
</evidence>
<gene>
    <name evidence="2" type="ORF">D3H65_12645</name>
</gene>
<dbReference type="AlphaFoldDB" id="A0A3B7MWM7"/>
<feature type="signal peptide" evidence="1">
    <location>
        <begin position="1"/>
        <end position="22"/>
    </location>
</feature>
<sequence>MKKIRFFLIATAITVAVGGALAHEVNKKAYCDYFPQYVRQLDGTFVPAGQIGVNYLCLTAFTTCTYYQPTPWSPFVPCRTGIYLRLY</sequence>
<dbReference type="OrthoDB" id="680073at2"/>
<keyword evidence="1" id="KW-0732">Signal</keyword>
<proteinExistence type="predicted"/>
<evidence type="ECO:0000313" key="3">
    <source>
        <dbReference type="Proteomes" id="UP000263900"/>
    </source>
</evidence>
<protein>
    <recommendedName>
        <fullName evidence="4">Secreted protein</fullName>
    </recommendedName>
</protein>
<dbReference type="Pfam" id="PF20130">
    <property type="entry name" value="DUF6520"/>
    <property type="match status" value="1"/>
</dbReference>
<dbReference type="RefSeq" id="WP_119050664.1">
    <property type="nucleotide sequence ID" value="NZ_CP032157.1"/>
</dbReference>
<reference evidence="2 3" key="1">
    <citation type="submission" date="2018-09" db="EMBL/GenBank/DDBJ databases">
        <title>Genome sequencing of strain 6GH32-13.</title>
        <authorList>
            <person name="Weon H.-Y."/>
            <person name="Heo J."/>
            <person name="Kwon S.-W."/>
        </authorList>
    </citation>
    <scope>NUCLEOTIDE SEQUENCE [LARGE SCALE GENOMIC DNA]</scope>
    <source>
        <strain evidence="2 3">5GH32-13</strain>
    </source>
</reference>
<dbReference type="EMBL" id="CP032157">
    <property type="protein sequence ID" value="AXY74781.1"/>
    <property type="molecule type" value="Genomic_DNA"/>
</dbReference>
<keyword evidence="3" id="KW-1185">Reference proteome</keyword>
<evidence type="ECO:0008006" key="4">
    <source>
        <dbReference type="Google" id="ProtNLM"/>
    </source>
</evidence>
<dbReference type="KEGG" id="pseg:D3H65_12645"/>
<evidence type="ECO:0000313" key="2">
    <source>
        <dbReference type="EMBL" id="AXY74781.1"/>
    </source>
</evidence>
<accession>A0A3B7MWM7</accession>